<proteinExistence type="predicted"/>
<sequence length="305" mass="33754">MEFTSAMQKLGAYQPRPNEKSKRFLETAPKVLAGLSGSKKDPETWDVLEKLYLASLDEGNMDIANDALTAFTQQFPDSSRVDCLQGIMIEVKQSPDVALEYYDTLLKADSSNSAAWRRKAGVYKKMGKIDKAVDELSAMLDTFYTEVEGWLELADIYTSCHQYEHCLQALSHVLLLAPQNPFHVVYFAETAYLVPDITLALKMFLQAVDMTDEEEQDGVAPSDTVPTGLVVRAWLGVKLCTYKLTTEHRAAANSPSQTPPPTTTDLASLDDLATERLRTAYLEATRESPPSGDKALMEAVAKTLV</sequence>
<protein>
    <submittedName>
        <fullName evidence="1">Uncharacterized protein</fullName>
    </submittedName>
</protein>
<dbReference type="Proteomes" id="UP001148662">
    <property type="component" value="Unassembled WGS sequence"/>
</dbReference>
<reference evidence="1" key="1">
    <citation type="submission" date="2022-07" db="EMBL/GenBank/DDBJ databases">
        <title>Genome Sequence of Phlebia brevispora.</title>
        <authorList>
            <person name="Buettner E."/>
        </authorList>
    </citation>
    <scope>NUCLEOTIDE SEQUENCE</scope>
    <source>
        <strain evidence="1">MPL23</strain>
    </source>
</reference>
<evidence type="ECO:0000313" key="2">
    <source>
        <dbReference type="Proteomes" id="UP001148662"/>
    </source>
</evidence>
<name>A0ACC1TEU1_9APHY</name>
<comment type="caution">
    <text evidence="1">The sequence shown here is derived from an EMBL/GenBank/DDBJ whole genome shotgun (WGS) entry which is preliminary data.</text>
</comment>
<organism evidence="1 2">
    <name type="scientific">Phlebia brevispora</name>
    <dbReference type="NCBI Taxonomy" id="194682"/>
    <lineage>
        <taxon>Eukaryota</taxon>
        <taxon>Fungi</taxon>
        <taxon>Dikarya</taxon>
        <taxon>Basidiomycota</taxon>
        <taxon>Agaricomycotina</taxon>
        <taxon>Agaricomycetes</taxon>
        <taxon>Polyporales</taxon>
        <taxon>Meruliaceae</taxon>
        <taxon>Phlebia</taxon>
    </lineage>
</organism>
<evidence type="ECO:0000313" key="1">
    <source>
        <dbReference type="EMBL" id="KAJ3559545.1"/>
    </source>
</evidence>
<keyword evidence="2" id="KW-1185">Reference proteome</keyword>
<gene>
    <name evidence="1" type="ORF">NM688_g286</name>
</gene>
<accession>A0ACC1TEU1</accession>
<dbReference type="EMBL" id="JANHOG010000020">
    <property type="protein sequence ID" value="KAJ3559545.1"/>
    <property type="molecule type" value="Genomic_DNA"/>
</dbReference>